<evidence type="ECO:0000256" key="9">
    <source>
        <dbReference type="ARBA" id="ARBA00023002"/>
    </source>
</evidence>
<evidence type="ECO:0000256" key="1">
    <source>
        <dbReference type="ARBA" id="ARBA00001971"/>
    </source>
</evidence>
<accession>A0AAV8VB11</accession>
<dbReference type="GO" id="GO:0004497">
    <property type="term" value="F:monooxygenase activity"/>
    <property type="evidence" value="ECO:0007669"/>
    <property type="project" value="UniProtKB-KW"/>
</dbReference>
<reference evidence="14 15" key="1">
    <citation type="journal article" date="2023" name="Insect Mol. Biol.">
        <title>Genome sequencing provides insights into the evolution of gene families encoding plant cell wall-degrading enzymes in longhorned beetles.</title>
        <authorList>
            <person name="Shin N.R."/>
            <person name="Okamura Y."/>
            <person name="Kirsch R."/>
            <person name="Pauchet Y."/>
        </authorList>
    </citation>
    <scope>NUCLEOTIDE SEQUENCE [LARGE SCALE GENOMIC DNA]</scope>
    <source>
        <strain evidence="14">EAD_L_NR</strain>
    </source>
</reference>
<evidence type="ECO:0000256" key="7">
    <source>
        <dbReference type="ARBA" id="ARBA00022824"/>
    </source>
</evidence>
<keyword evidence="15" id="KW-1185">Reference proteome</keyword>
<comment type="caution">
    <text evidence="14">The sequence shown here is derived from an EMBL/GenBank/DDBJ whole genome shotgun (WGS) entry which is preliminary data.</text>
</comment>
<dbReference type="SUPFAM" id="SSF48264">
    <property type="entry name" value="Cytochrome P450"/>
    <property type="match status" value="1"/>
</dbReference>
<comment type="cofactor">
    <cofactor evidence="1">
        <name>heme</name>
        <dbReference type="ChEBI" id="CHEBI:30413"/>
    </cofactor>
</comment>
<dbReference type="Proteomes" id="UP001159042">
    <property type="component" value="Unassembled WGS sequence"/>
</dbReference>
<keyword evidence="9" id="KW-0560">Oxidoreductase</keyword>
<dbReference type="InterPro" id="IPR050476">
    <property type="entry name" value="Insect_CytP450_Detox"/>
</dbReference>
<dbReference type="GO" id="GO:0020037">
    <property type="term" value="F:heme binding"/>
    <property type="evidence" value="ECO:0007669"/>
    <property type="project" value="InterPro"/>
</dbReference>
<comment type="similarity">
    <text evidence="4">Belongs to the cytochrome P450 family.</text>
</comment>
<organism evidence="14 15">
    <name type="scientific">Exocentrus adspersus</name>
    <dbReference type="NCBI Taxonomy" id="1586481"/>
    <lineage>
        <taxon>Eukaryota</taxon>
        <taxon>Metazoa</taxon>
        <taxon>Ecdysozoa</taxon>
        <taxon>Arthropoda</taxon>
        <taxon>Hexapoda</taxon>
        <taxon>Insecta</taxon>
        <taxon>Pterygota</taxon>
        <taxon>Neoptera</taxon>
        <taxon>Endopterygota</taxon>
        <taxon>Coleoptera</taxon>
        <taxon>Polyphaga</taxon>
        <taxon>Cucujiformia</taxon>
        <taxon>Chrysomeloidea</taxon>
        <taxon>Cerambycidae</taxon>
        <taxon>Lamiinae</taxon>
        <taxon>Acanthocinini</taxon>
        <taxon>Exocentrus</taxon>
    </lineage>
</organism>
<keyword evidence="13" id="KW-0812">Transmembrane</keyword>
<dbReference type="FunFam" id="1.10.630.10:FF:000182">
    <property type="entry name" value="Cytochrome P450 3A4"/>
    <property type="match status" value="1"/>
</dbReference>
<dbReference type="CDD" id="cd11056">
    <property type="entry name" value="CYP6-like"/>
    <property type="match status" value="1"/>
</dbReference>
<dbReference type="InterPro" id="IPR001128">
    <property type="entry name" value="Cyt_P450"/>
</dbReference>
<keyword evidence="13" id="KW-1133">Transmembrane helix</keyword>
<dbReference type="GO" id="GO:0016705">
    <property type="term" value="F:oxidoreductase activity, acting on paired donors, with incorporation or reduction of molecular oxygen"/>
    <property type="evidence" value="ECO:0007669"/>
    <property type="project" value="InterPro"/>
</dbReference>
<dbReference type="PRINTS" id="PR00464">
    <property type="entry name" value="EP450II"/>
</dbReference>
<evidence type="ECO:0000256" key="11">
    <source>
        <dbReference type="ARBA" id="ARBA00023033"/>
    </source>
</evidence>
<evidence type="ECO:0000256" key="13">
    <source>
        <dbReference type="SAM" id="Phobius"/>
    </source>
</evidence>
<dbReference type="GO" id="GO:0005789">
    <property type="term" value="C:endoplasmic reticulum membrane"/>
    <property type="evidence" value="ECO:0007669"/>
    <property type="project" value="UniProtKB-SubCell"/>
</dbReference>
<dbReference type="PANTHER" id="PTHR24292:SF100">
    <property type="entry name" value="CYTOCHROME P450 6A16, ISOFORM B-RELATED"/>
    <property type="match status" value="1"/>
</dbReference>
<evidence type="ECO:0000256" key="2">
    <source>
        <dbReference type="ARBA" id="ARBA00004174"/>
    </source>
</evidence>
<name>A0AAV8VB11_9CUCU</name>
<dbReference type="PANTHER" id="PTHR24292">
    <property type="entry name" value="CYTOCHROME P450"/>
    <property type="match status" value="1"/>
</dbReference>
<keyword evidence="12 13" id="KW-0472">Membrane</keyword>
<dbReference type="GO" id="GO:0005506">
    <property type="term" value="F:iron ion binding"/>
    <property type="evidence" value="ECO:0007669"/>
    <property type="project" value="InterPro"/>
</dbReference>
<dbReference type="Gene3D" id="1.10.630.10">
    <property type="entry name" value="Cytochrome P450"/>
    <property type="match status" value="1"/>
</dbReference>
<evidence type="ECO:0000256" key="10">
    <source>
        <dbReference type="ARBA" id="ARBA00023004"/>
    </source>
</evidence>
<dbReference type="EMBL" id="JANEYG010000201">
    <property type="protein sequence ID" value="KAJ8911313.1"/>
    <property type="molecule type" value="Genomic_DNA"/>
</dbReference>
<evidence type="ECO:0000313" key="15">
    <source>
        <dbReference type="Proteomes" id="UP001159042"/>
    </source>
</evidence>
<evidence type="ECO:0000256" key="12">
    <source>
        <dbReference type="ARBA" id="ARBA00023136"/>
    </source>
</evidence>
<dbReference type="InterPro" id="IPR002402">
    <property type="entry name" value="Cyt_P450_E_grp-II"/>
</dbReference>
<keyword evidence="5" id="KW-0349">Heme</keyword>
<protein>
    <recommendedName>
        <fullName evidence="16">Cytochrome P450</fullName>
    </recommendedName>
</protein>
<comment type="subcellular location">
    <subcellularLocation>
        <location evidence="3">Endoplasmic reticulum membrane</location>
        <topology evidence="3">Peripheral membrane protein</topology>
    </subcellularLocation>
    <subcellularLocation>
        <location evidence="2">Microsome membrane</location>
        <topology evidence="2">Peripheral membrane protein</topology>
    </subcellularLocation>
</comment>
<proteinExistence type="inferred from homology"/>
<feature type="transmembrane region" description="Helical" evidence="13">
    <location>
        <begin position="6"/>
        <end position="25"/>
    </location>
</feature>
<dbReference type="InterPro" id="IPR036396">
    <property type="entry name" value="Cyt_P450_sf"/>
</dbReference>
<evidence type="ECO:0000313" key="14">
    <source>
        <dbReference type="EMBL" id="KAJ8911313.1"/>
    </source>
</evidence>
<keyword evidence="6" id="KW-0479">Metal-binding</keyword>
<dbReference type="AlphaFoldDB" id="A0AAV8VB11"/>
<keyword evidence="11" id="KW-0503">Monooxygenase</keyword>
<keyword evidence="10" id="KW-0408">Iron</keyword>
<sequence length="437" mass="50405">MLTDNPIFDLFIITTAVVAAIVAYFHHSYKYWERRGFPFLTPKFPLGNSVRLVNRSSGFGIETKIFYKDLKRKGHKFGGIYTITNPVLVVVDPEYIQDILTKDFHYFVDRGQYYNEKVDPISAHLFALDETKWKNMRTKLTPTFTSGKMKMMFQSILDLSGNMIEAIDESVAEQKDIDIKQVLACFTTDVIGSCAFGIECNSFKGTEAEFRRMGQKIFEVDSLSRILRLLLAFNLPQLAHKLGVNTYEKEVSQFFYQVVEKTIKYREDNNYTRPDFLQLLINIRNDSKDSEHPFTMDHLVAQVFVFFIAGFDTSSAAMNFAIYELCKNPSIQEKVREEIRDVLQRHGGQLTHEGLAEMKYMQQVLDETLRIYPPGTTLSRVCVKDYKLRDKSKVGLAAILSRFRLKISPSTRLPLRLDEGVLMIKTLDTLYINAEKI</sequence>
<keyword evidence="7" id="KW-0256">Endoplasmic reticulum</keyword>
<evidence type="ECO:0000256" key="3">
    <source>
        <dbReference type="ARBA" id="ARBA00004406"/>
    </source>
</evidence>
<evidence type="ECO:0000256" key="6">
    <source>
        <dbReference type="ARBA" id="ARBA00022723"/>
    </source>
</evidence>
<evidence type="ECO:0000256" key="4">
    <source>
        <dbReference type="ARBA" id="ARBA00010617"/>
    </source>
</evidence>
<gene>
    <name evidence="14" type="ORF">NQ315_017008</name>
</gene>
<dbReference type="Pfam" id="PF00067">
    <property type="entry name" value="p450"/>
    <property type="match status" value="1"/>
</dbReference>
<keyword evidence="8" id="KW-0492">Microsome</keyword>
<evidence type="ECO:0008006" key="16">
    <source>
        <dbReference type="Google" id="ProtNLM"/>
    </source>
</evidence>
<evidence type="ECO:0000256" key="5">
    <source>
        <dbReference type="ARBA" id="ARBA00022617"/>
    </source>
</evidence>
<evidence type="ECO:0000256" key="8">
    <source>
        <dbReference type="ARBA" id="ARBA00022848"/>
    </source>
</evidence>